<keyword evidence="2" id="KW-1185">Reference proteome</keyword>
<dbReference type="EMBL" id="JAVRRT010000020">
    <property type="protein sequence ID" value="KAK5164398.1"/>
    <property type="molecule type" value="Genomic_DNA"/>
</dbReference>
<sequence>MTWTSEADRQLLLLGLGRDIVPSEYAAIAAMFGPGATARAVQERLCKLKRQQAAMLEAMALMARSSAGNVPPRKAAEETDGVEDGWEMVLPVRER</sequence>
<dbReference type="AlphaFoldDB" id="A0AAV9NXJ0"/>
<dbReference type="RefSeq" id="XP_064654691.1">
    <property type="nucleotide sequence ID" value="XM_064807318.1"/>
</dbReference>
<evidence type="ECO:0000313" key="2">
    <source>
        <dbReference type="Proteomes" id="UP001337655"/>
    </source>
</evidence>
<dbReference type="Proteomes" id="UP001337655">
    <property type="component" value="Unassembled WGS sequence"/>
</dbReference>
<proteinExistence type="predicted"/>
<dbReference type="GeneID" id="89931424"/>
<protein>
    <submittedName>
        <fullName evidence="1">Uncharacterized protein</fullName>
    </submittedName>
</protein>
<organism evidence="1 2">
    <name type="scientific">Saxophila tyrrhenica</name>
    <dbReference type="NCBI Taxonomy" id="1690608"/>
    <lineage>
        <taxon>Eukaryota</taxon>
        <taxon>Fungi</taxon>
        <taxon>Dikarya</taxon>
        <taxon>Ascomycota</taxon>
        <taxon>Pezizomycotina</taxon>
        <taxon>Dothideomycetes</taxon>
        <taxon>Dothideomycetidae</taxon>
        <taxon>Mycosphaerellales</taxon>
        <taxon>Extremaceae</taxon>
        <taxon>Saxophila</taxon>
    </lineage>
</organism>
<name>A0AAV9NXJ0_9PEZI</name>
<reference evidence="1 2" key="1">
    <citation type="submission" date="2023-08" db="EMBL/GenBank/DDBJ databases">
        <title>Black Yeasts Isolated from many extreme environments.</title>
        <authorList>
            <person name="Coleine C."/>
            <person name="Stajich J.E."/>
            <person name="Selbmann L."/>
        </authorList>
    </citation>
    <scope>NUCLEOTIDE SEQUENCE [LARGE SCALE GENOMIC DNA]</scope>
    <source>
        <strain evidence="1 2">CCFEE 5935</strain>
    </source>
</reference>
<gene>
    <name evidence="1" type="ORF">LTR77_010094</name>
</gene>
<comment type="caution">
    <text evidence="1">The sequence shown here is derived from an EMBL/GenBank/DDBJ whole genome shotgun (WGS) entry which is preliminary data.</text>
</comment>
<evidence type="ECO:0000313" key="1">
    <source>
        <dbReference type="EMBL" id="KAK5164398.1"/>
    </source>
</evidence>
<accession>A0AAV9NXJ0</accession>